<feature type="compositionally biased region" description="Acidic residues" evidence="3">
    <location>
        <begin position="469"/>
        <end position="478"/>
    </location>
</feature>
<feature type="domain" description="Kri1-like C-terminal" evidence="4">
    <location>
        <begin position="504"/>
        <end position="582"/>
    </location>
</feature>
<dbReference type="KEGG" id="tut:107368585"/>
<feature type="region of interest" description="Disordered" evidence="3">
    <location>
        <begin position="110"/>
        <end position="135"/>
    </location>
</feature>
<dbReference type="EMBL" id="CAEY01000719">
    <property type="status" value="NOT_ANNOTATED_CDS"/>
    <property type="molecule type" value="Genomic_DNA"/>
</dbReference>
<dbReference type="PANTHER" id="PTHR14490">
    <property type="entry name" value="ZINC FINGER, ZZ TYPE"/>
    <property type="match status" value="1"/>
</dbReference>
<dbReference type="PANTHER" id="PTHR14490:SF5">
    <property type="entry name" value="PROTEIN KRI1 HOMOLOG"/>
    <property type="match status" value="1"/>
</dbReference>
<reference evidence="5" key="2">
    <citation type="submission" date="2015-06" db="UniProtKB">
        <authorList>
            <consortium name="EnsemblMetazoa"/>
        </authorList>
    </citation>
    <scope>IDENTIFICATION</scope>
</reference>
<feature type="compositionally biased region" description="Polar residues" evidence="3">
    <location>
        <begin position="613"/>
        <end position="624"/>
    </location>
</feature>
<accession>T1KYX5</accession>
<feature type="region of interest" description="Disordered" evidence="3">
    <location>
        <begin position="464"/>
        <end position="504"/>
    </location>
</feature>
<evidence type="ECO:0000256" key="2">
    <source>
        <dbReference type="ARBA" id="ARBA00017294"/>
    </source>
</evidence>
<feature type="compositionally biased region" description="Basic residues" evidence="3">
    <location>
        <begin position="484"/>
        <end position="495"/>
    </location>
</feature>
<dbReference type="InterPro" id="IPR018034">
    <property type="entry name" value="Kri1"/>
</dbReference>
<sequence length="666" mass="76823">MPKLLDSDDEGTIGGEDTFNINENYATAYERWRQKEEYQKLKDKYGEDILSEDSVASYDDDESDESSESESVSDVNEAIFDEQFLKVYGALKAKDPLIYDSKVRFFDKKDEDGSAEKVEDADEPQVSSKEKKKSKGMNLLEYHRNLVVNEKGITEEDRLLESGGFPEKPHKSSYVQEMENIKKEFKSFLDDDGDEEELIVGVKQIPTEKAASPADVLRKAAQSDEKIGFLANYWSKKDLDNREQFLKDYILNRKYLDPADREQNKFNPKVKSAEQFANMSSKPIENESSEDDDDDGDDDDNKEMNISERLTNLNDKTAYHFQETNAEVIKRYPREVESVRNIASLGSRNLRRAEIKERKAKEKQEALQRFRELRRAEVRAKLAKLKEISGNDRLLAGEEPDIDAIVDDITNFDPDKYDQCMSKLFDEKFYDVSGHSESIKKPTFDFIPGIDDVDDNLNPINQEAAGHEVEEEDEDAGDDGTSNSRKKNKKKKKKGEKTPADKKNIGIYEDVIAGEIPTRFRYREVPANDFGLTPEELLFADDKELNRWVSLKKTCQYRPMEEETYDIKIYGRRANDINLKQRILKSVYDPQKESTDADDNEQEEDDQQDEAQHNNPSSSQTDHQQPGKRKRSSKRKRPVKKSKGLNLTAERLRSYDLPSKVIKKLH</sequence>
<gene>
    <name evidence="5" type="primary">107368585</name>
</gene>
<dbReference type="OrthoDB" id="10252032at2759"/>
<dbReference type="STRING" id="32264.T1KYX5"/>
<feature type="region of interest" description="Disordered" evidence="3">
    <location>
        <begin position="51"/>
        <end position="74"/>
    </location>
</feature>
<evidence type="ECO:0000313" key="6">
    <source>
        <dbReference type="Proteomes" id="UP000015104"/>
    </source>
</evidence>
<feature type="compositionally biased region" description="Basic residues" evidence="3">
    <location>
        <begin position="626"/>
        <end position="643"/>
    </location>
</feature>
<dbReference type="InterPro" id="IPR024626">
    <property type="entry name" value="Kri1-like_C"/>
</dbReference>
<reference evidence="6" key="1">
    <citation type="submission" date="2011-08" db="EMBL/GenBank/DDBJ databases">
        <authorList>
            <person name="Rombauts S."/>
        </authorList>
    </citation>
    <scope>NUCLEOTIDE SEQUENCE</scope>
    <source>
        <strain evidence="6">London</strain>
    </source>
</reference>
<dbReference type="GO" id="GO:0005730">
    <property type="term" value="C:nucleolus"/>
    <property type="evidence" value="ECO:0007669"/>
    <property type="project" value="TreeGrafter"/>
</dbReference>
<dbReference type="AlphaFoldDB" id="T1KYX5"/>
<feature type="region of interest" description="Disordered" evidence="3">
    <location>
        <begin position="257"/>
        <end position="310"/>
    </location>
</feature>
<dbReference type="eggNOG" id="KOG2409">
    <property type="taxonomic scope" value="Eukaryota"/>
</dbReference>
<feature type="region of interest" description="Disordered" evidence="3">
    <location>
        <begin position="588"/>
        <end position="666"/>
    </location>
</feature>
<feature type="compositionally biased region" description="Acidic residues" evidence="3">
    <location>
        <begin position="58"/>
        <end position="68"/>
    </location>
</feature>
<evidence type="ECO:0000256" key="3">
    <source>
        <dbReference type="SAM" id="MobiDB-lite"/>
    </source>
</evidence>
<feature type="compositionally biased region" description="Acidic residues" evidence="3">
    <location>
        <begin position="596"/>
        <end position="609"/>
    </location>
</feature>
<dbReference type="GO" id="GO:0030686">
    <property type="term" value="C:90S preribosome"/>
    <property type="evidence" value="ECO:0007669"/>
    <property type="project" value="TreeGrafter"/>
</dbReference>
<feature type="compositionally biased region" description="Acidic residues" evidence="3">
    <location>
        <begin position="287"/>
        <end position="301"/>
    </location>
</feature>
<evidence type="ECO:0000256" key="1">
    <source>
        <dbReference type="ARBA" id="ARBA00007473"/>
    </source>
</evidence>
<name>T1KYX5_TETUR</name>
<protein>
    <recommendedName>
        <fullName evidence="2">Protein KRI1 homolog</fullName>
    </recommendedName>
</protein>
<dbReference type="HOGENOM" id="CLU_009647_0_1_1"/>
<dbReference type="GO" id="GO:0000447">
    <property type="term" value="P:endonucleolytic cleavage in ITS1 to separate SSU-rRNA from 5.8S rRNA and LSU-rRNA from tricistronic rRNA transcript (SSU-rRNA, 5.8S rRNA, LSU-rRNA)"/>
    <property type="evidence" value="ECO:0007669"/>
    <property type="project" value="TreeGrafter"/>
</dbReference>
<dbReference type="Proteomes" id="UP000015104">
    <property type="component" value="Unassembled WGS sequence"/>
</dbReference>
<proteinExistence type="inferred from homology"/>
<keyword evidence="6" id="KW-1185">Reference proteome</keyword>
<dbReference type="Pfam" id="PF05178">
    <property type="entry name" value="Kri1"/>
    <property type="match status" value="1"/>
</dbReference>
<evidence type="ECO:0000259" key="4">
    <source>
        <dbReference type="Pfam" id="PF12936"/>
    </source>
</evidence>
<dbReference type="Pfam" id="PF12936">
    <property type="entry name" value="Kri1_C"/>
    <property type="match status" value="1"/>
</dbReference>
<organism evidence="5 6">
    <name type="scientific">Tetranychus urticae</name>
    <name type="common">Two-spotted spider mite</name>
    <dbReference type="NCBI Taxonomy" id="32264"/>
    <lineage>
        <taxon>Eukaryota</taxon>
        <taxon>Metazoa</taxon>
        <taxon>Ecdysozoa</taxon>
        <taxon>Arthropoda</taxon>
        <taxon>Chelicerata</taxon>
        <taxon>Arachnida</taxon>
        <taxon>Acari</taxon>
        <taxon>Acariformes</taxon>
        <taxon>Trombidiformes</taxon>
        <taxon>Prostigmata</taxon>
        <taxon>Eleutherengona</taxon>
        <taxon>Raphignathae</taxon>
        <taxon>Tetranychoidea</taxon>
        <taxon>Tetranychidae</taxon>
        <taxon>Tetranychus</taxon>
    </lineage>
</organism>
<comment type="similarity">
    <text evidence="1">Belongs to the KRI1 family.</text>
</comment>
<dbReference type="OMA" id="WDNYDPR"/>
<evidence type="ECO:0000313" key="5">
    <source>
        <dbReference type="EnsemblMetazoa" id="tetur27g02290.1"/>
    </source>
</evidence>
<dbReference type="EnsemblMetazoa" id="tetur27g02290.1">
    <property type="protein sequence ID" value="tetur27g02290.1"/>
    <property type="gene ID" value="tetur27g02290"/>
</dbReference>